<keyword evidence="10 12" id="KW-0675">Receptor</keyword>
<feature type="transmembrane region" description="Helical" evidence="11">
    <location>
        <begin position="77"/>
        <end position="95"/>
    </location>
</feature>
<keyword evidence="3" id="KW-0813">Transport</keyword>
<dbReference type="InterPro" id="IPR000133">
    <property type="entry name" value="ER_ret_rcpt"/>
</dbReference>
<dbReference type="GO" id="GO:0046923">
    <property type="term" value="F:ER retention sequence binding"/>
    <property type="evidence" value="ECO:0007669"/>
    <property type="project" value="InterPro"/>
</dbReference>
<accession>A0A6P7F849</accession>
<dbReference type="AlphaFoldDB" id="A0A6P7F849"/>
<proteinExistence type="inferred from homology"/>
<keyword evidence="4 11" id="KW-0812">Transmembrane</keyword>
<feature type="transmembrane region" description="Helical" evidence="11">
    <location>
        <begin position="197"/>
        <end position="215"/>
    </location>
</feature>
<feature type="transmembrane region" description="Helical" evidence="11">
    <location>
        <begin position="20"/>
        <end position="40"/>
    </location>
</feature>
<comment type="similarity">
    <text evidence="2">Belongs to the ERD2 family.</text>
</comment>
<evidence type="ECO:0000256" key="1">
    <source>
        <dbReference type="ARBA" id="ARBA00004477"/>
    </source>
</evidence>
<keyword evidence="5" id="KW-0256">Endoplasmic reticulum</keyword>
<name>A0A6P7F849_DIAVI</name>
<dbReference type="GO" id="GO:0015031">
    <property type="term" value="P:protein transport"/>
    <property type="evidence" value="ECO:0007669"/>
    <property type="project" value="UniProtKB-KW"/>
</dbReference>
<evidence type="ECO:0000256" key="9">
    <source>
        <dbReference type="ARBA" id="ARBA00023136"/>
    </source>
</evidence>
<evidence type="ECO:0000256" key="3">
    <source>
        <dbReference type="ARBA" id="ARBA00022448"/>
    </source>
</evidence>
<comment type="subcellular location">
    <subcellularLocation>
        <location evidence="1">Endoplasmic reticulum membrane</location>
        <topology evidence="1">Multi-pass membrane protein</topology>
    </subcellularLocation>
</comment>
<evidence type="ECO:0000256" key="8">
    <source>
        <dbReference type="ARBA" id="ARBA00022989"/>
    </source>
</evidence>
<gene>
    <name evidence="12" type="primary">LOC114327310</name>
</gene>
<dbReference type="Pfam" id="PF00810">
    <property type="entry name" value="ER_lumen_recept"/>
    <property type="match status" value="1"/>
</dbReference>
<dbReference type="GO" id="GO:0005789">
    <property type="term" value="C:endoplasmic reticulum membrane"/>
    <property type="evidence" value="ECO:0007669"/>
    <property type="project" value="UniProtKB-SubCell"/>
</dbReference>
<dbReference type="InParanoid" id="A0A6P7F849"/>
<organism evidence="12">
    <name type="scientific">Diabrotica virgifera virgifera</name>
    <name type="common">western corn rootworm</name>
    <dbReference type="NCBI Taxonomy" id="50390"/>
    <lineage>
        <taxon>Eukaryota</taxon>
        <taxon>Metazoa</taxon>
        <taxon>Ecdysozoa</taxon>
        <taxon>Arthropoda</taxon>
        <taxon>Hexapoda</taxon>
        <taxon>Insecta</taxon>
        <taxon>Pterygota</taxon>
        <taxon>Neoptera</taxon>
        <taxon>Endopterygota</taxon>
        <taxon>Coleoptera</taxon>
        <taxon>Polyphaga</taxon>
        <taxon>Cucujiformia</taxon>
        <taxon>Chrysomeloidea</taxon>
        <taxon>Chrysomelidae</taxon>
        <taxon>Galerucinae</taxon>
        <taxon>Diabroticina</taxon>
        <taxon>Diabroticites</taxon>
        <taxon>Diabrotica</taxon>
    </lineage>
</organism>
<evidence type="ECO:0000256" key="10">
    <source>
        <dbReference type="ARBA" id="ARBA00023170"/>
    </source>
</evidence>
<keyword evidence="7" id="KW-0653">Protein transport</keyword>
<feature type="transmembrane region" description="Helical" evidence="11">
    <location>
        <begin position="166"/>
        <end position="185"/>
    </location>
</feature>
<keyword evidence="9 11" id="KW-0472">Membrane</keyword>
<evidence type="ECO:0000313" key="12">
    <source>
        <dbReference type="RefSeq" id="XP_028131691.1"/>
    </source>
</evidence>
<evidence type="ECO:0000256" key="6">
    <source>
        <dbReference type="ARBA" id="ARBA00022892"/>
    </source>
</evidence>
<dbReference type="RefSeq" id="XP_028131691.1">
    <property type="nucleotide sequence ID" value="XM_028275890.1"/>
</dbReference>
<evidence type="ECO:0000256" key="11">
    <source>
        <dbReference type="SAM" id="Phobius"/>
    </source>
</evidence>
<protein>
    <submittedName>
        <fullName evidence="12">ER lumen protein-retaining receptor C28H8.4</fullName>
    </submittedName>
</protein>
<dbReference type="PANTHER" id="PTHR10585">
    <property type="entry name" value="ER LUMEN PROTEIN RETAINING RECEPTOR"/>
    <property type="match status" value="1"/>
</dbReference>
<sequence>MYLVPFKSSMFSKFEEIDFFRIIGNSLHISAIVYLICSIIKEKSYAGISAKTQFLYAAVFITRYLDSFWVVRSPYNTVVHVTIVFFSVYTFLLAFRMKRTYERKYEFFWSEVFVGGALILALFVNNSLEAIEVLRTFSQYLEAVAMIPQMYMIFQSRKITQIMKSYLFLMVVYKLLYICNGIYLYNRYHQFDPIPEIASFVNVMVLFIALVIWRCSKIQKYEKKDVTKWRNIFIISDSFTNPGTTTKEAPLITEKTDQPVVLKDDIKY</sequence>
<evidence type="ECO:0000256" key="2">
    <source>
        <dbReference type="ARBA" id="ARBA00010120"/>
    </source>
</evidence>
<evidence type="ECO:0000256" key="5">
    <source>
        <dbReference type="ARBA" id="ARBA00022824"/>
    </source>
</evidence>
<keyword evidence="8 11" id="KW-1133">Transmembrane helix</keyword>
<dbReference type="GO" id="GO:0006621">
    <property type="term" value="P:protein retention in ER lumen"/>
    <property type="evidence" value="ECO:0007669"/>
    <property type="project" value="InterPro"/>
</dbReference>
<evidence type="ECO:0000256" key="4">
    <source>
        <dbReference type="ARBA" id="ARBA00022692"/>
    </source>
</evidence>
<keyword evidence="6" id="KW-0931">ER-Golgi transport</keyword>
<dbReference type="PRINTS" id="PR00660">
    <property type="entry name" value="ERLUMENR"/>
</dbReference>
<reference evidence="12" key="1">
    <citation type="submission" date="2025-08" db="UniProtKB">
        <authorList>
            <consortium name="RefSeq"/>
        </authorList>
    </citation>
    <scope>IDENTIFICATION</scope>
    <source>
        <tissue evidence="12">Whole insect</tissue>
    </source>
</reference>
<evidence type="ECO:0000256" key="7">
    <source>
        <dbReference type="ARBA" id="ARBA00022927"/>
    </source>
</evidence>
<dbReference type="GO" id="GO:0016192">
    <property type="term" value="P:vesicle-mediated transport"/>
    <property type="evidence" value="ECO:0007669"/>
    <property type="project" value="UniProtKB-KW"/>
</dbReference>